<feature type="compositionally biased region" description="Polar residues" evidence="1">
    <location>
        <begin position="261"/>
        <end position="271"/>
    </location>
</feature>
<sequence>MPGSTSSPSESSKAKVTSATNGVFVRPVAVAGIFCPTNDDSNSSPPALPEKKRFSAVAGDLRSCSTNDKSEDFSKRRQSWDVQQKEILFGQALLRKTPRRIDAPAPRTVKSNSVGNGTVPEISSFPSDDKNSLLSPVNKLPDSSKISEPVSKPPNNGSCEIDANNSSVRNKDTVNGLKEKSNNLSSSKQVSKELSFIKSEIKKETQLTTSDLPTENNSHQGKKVLENKSSASSEIVKQTKRVYGLIKRESKSEVSPIPNDCGTSAANTSVDAKNATKPKVYGLNKQNTKKDVEINKSENELSVEKRNLQTSSVESSLKVEKKDLKSSSVESSLKVEKKDLKVLV</sequence>
<dbReference type="AlphaFoldDB" id="A0AAV4Y977"/>
<accession>A0AAV4Y977</accession>
<feature type="region of interest" description="Disordered" evidence="1">
    <location>
        <begin position="302"/>
        <end position="321"/>
    </location>
</feature>
<protein>
    <submittedName>
        <fullName evidence="2">Unconventional myosin-XVIIIa</fullName>
    </submittedName>
</protein>
<feature type="compositionally biased region" description="Basic and acidic residues" evidence="1">
    <location>
        <begin position="169"/>
        <end position="181"/>
    </location>
</feature>
<keyword evidence="3" id="KW-1185">Reference proteome</keyword>
<dbReference type="Proteomes" id="UP001054945">
    <property type="component" value="Unassembled WGS sequence"/>
</dbReference>
<dbReference type="EMBL" id="BPLR01018967">
    <property type="protein sequence ID" value="GIZ03548.1"/>
    <property type="molecule type" value="Genomic_DNA"/>
</dbReference>
<feature type="region of interest" description="Disordered" evidence="1">
    <location>
        <begin position="96"/>
        <end position="296"/>
    </location>
</feature>
<gene>
    <name evidence="2" type="primary">Myo18a_0</name>
    <name evidence="2" type="ORF">CEXT_384011</name>
</gene>
<reference evidence="2 3" key="1">
    <citation type="submission" date="2021-06" db="EMBL/GenBank/DDBJ databases">
        <title>Caerostris extrusa draft genome.</title>
        <authorList>
            <person name="Kono N."/>
            <person name="Arakawa K."/>
        </authorList>
    </citation>
    <scope>NUCLEOTIDE SEQUENCE [LARGE SCALE GENOMIC DNA]</scope>
</reference>
<feature type="compositionally biased region" description="Polar residues" evidence="1">
    <location>
        <begin position="153"/>
        <end position="168"/>
    </location>
</feature>
<feature type="compositionally biased region" description="Polar residues" evidence="1">
    <location>
        <begin position="227"/>
        <end position="236"/>
    </location>
</feature>
<feature type="region of interest" description="Disordered" evidence="1">
    <location>
        <begin position="57"/>
        <end position="79"/>
    </location>
</feature>
<feature type="compositionally biased region" description="Polar residues" evidence="1">
    <location>
        <begin position="206"/>
        <end position="219"/>
    </location>
</feature>
<comment type="caution">
    <text evidence="2">The sequence shown here is derived from an EMBL/GenBank/DDBJ whole genome shotgun (WGS) entry which is preliminary data.</text>
</comment>
<evidence type="ECO:0000313" key="2">
    <source>
        <dbReference type="EMBL" id="GIZ03548.1"/>
    </source>
</evidence>
<proteinExistence type="predicted"/>
<evidence type="ECO:0000256" key="1">
    <source>
        <dbReference type="SAM" id="MobiDB-lite"/>
    </source>
</evidence>
<evidence type="ECO:0000313" key="3">
    <source>
        <dbReference type="Proteomes" id="UP001054945"/>
    </source>
</evidence>
<name>A0AAV4Y977_CAEEX</name>
<organism evidence="2 3">
    <name type="scientific">Caerostris extrusa</name>
    <name type="common">Bark spider</name>
    <name type="synonym">Caerostris bankana</name>
    <dbReference type="NCBI Taxonomy" id="172846"/>
    <lineage>
        <taxon>Eukaryota</taxon>
        <taxon>Metazoa</taxon>
        <taxon>Ecdysozoa</taxon>
        <taxon>Arthropoda</taxon>
        <taxon>Chelicerata</taxon>
        <taxon>Arachnida</taxon>
        <taxon>Araneae</taxon>
        <taxon>Araneomorphae</taxon>
        <taxon>Entelegynae</taxon>
        <taxon>Araneoidea</taxon>
        <taxon>Araneidae</taxon>
        <taxon>Caerostris</taxon>
    </lineage>
</organism>
<feature type="compositionally biased region" description="Basic and acidic residues" evidence="1">
    <location>
        <begin position="68"/>
        <end position="79"/>
    </location>
</feature>